<dbReference type="RefSeq" id="WP_011462470.1">
    <property type="nucleotide sequence ID" value="NC_007908.1"/>
</dbReference>
<dbReference type="EMBL" id="CP000267">
    <property type="protein sequence ID" value="ABD67897.1"/>
    <property type="molecule type" value="Genomic_DNA"/>
</dbReference>
<feature type="domain" description="DUF2249" evidence="1">
    <location>
        <begin position="8"/>
        <end position="77"/>
    </location>
</feature>
<evidence type="ECO:0000313" key="3">
    <source>
        <dbReference type="Proteomes" id="UP000008332"/>
    </source>
</evidence>
<evidence type="ECO:0000313" key="2">
    <source>
        <dbReference type="EMBL" id="ABD67897.1"/>
    </source>
</evidence>
<sequence length="98" mass="10476">MSACFATTIDLRRVAPPARHSLIFSSFSDLLPGQSLELINDHDPQPLNEQFQMRSPGVFSWSYLEKGPQVWRVQIGKNAASAASGASDSCCSGGACCG</sequence>
<proteinExistence type="predicted"/>
<dbReference type="InterPro" id="IPR018720">
    <property type="entry name" value="DUF2249"/>
</dbReference>
<dbReference type="Pfam" id="PF10006">
    <property type="entry name" value="DUF2249"/>
    <property type="match status" value="1"/>
</dbReference>
<dbReference type="eggNOG" id="COG4309">
    <property type="taxonomic scope" value="Bacteria"/>
</dbReference>
<dbReference type="Proteomes" id="UP000008332">
    <property type="component" value="Chromosome"/>
</dbReference>
<name>Q223A6_ALBFT</name>
<dbReference type="AlphaFoldDB" id="Q223A6"/>
<dbReference type="OrthoDB" id="8451629at2"/>
<gene>
    <name evidence="2" type="ordered locus">Rfer_0137</name>
</gene>
<dbReference type="STRING" id="338969.Rfer_0137"/>
<keyword evidence="3" id="KW-1185">Reference proteome</keyword>
<accession>Q223A6</accession>
<reference evidence="3" key="1">
    <citation type="submission" date="2006-02" db="EMBL/GenBank/DDBJ databases">
        <title>Complete sequence of chromosome of Rhodoferax ferrireducens DSM 15236.</title>
        <authorList>
            <person name="Copeland A."/>
            <person name="Lucas S."/>
            <person name="Lapidus A."/>
            <person name="Barry K."/>
            <person name="Detter J.C."/>
            <person name="Glavina del Rio T."/>
            <person name="Hammon N."/>
            <person name="Israni S."/>
            <person name="Pitluck S."/>
            <person name="Brettin T."/>
            <person name="Bruce D."/>
            <person name="Han C."/>
            <person name="Tapia R."/>
            <person name="Gilna P."/>
            <person name="Kiss H."/>
            <person name="Schmutz J."/>
            <person name="Larimer F."/>
            <person name="Land M."/>
            <person name="Kyrpides N."/>
            <person name="Ivanova N."/>
            <person name="Richardson P."/>
        </authorList>
    </citation>
    <scope>NUCLEOTIDE SEQUENCE [LARGE SCALE GENOMIC DNA]</scope>
    <source>
        <strain evidence="3">ATCC BAA-621 / DSM 15236 / T118</strain>
    </source>
</reference>
<dbReference type="HOGENOM" id="CLU_146484_3_1_4"/>
<evidence type="ECO:0000259" key="1">
    <source>
        <dbReference type="Pfam" id="PF10006"/>
    </source>
</evidence>
<protein>
    <recommendedName>
        <fullName evidence="1">DUF2249 domain-containing protein</fullName>
    </recommendedName>
</protein>
<organism evidence="2 3">
    <name type="scientific">Albidiferax ferrireducens (strain ATCC BAA-621 / DSM 15236 / T118)</name>
    <name type="common">Rhodoferax ferrireducens</name>
    <dbReference type="NCBI Taxonomy" id="338969"/>
    <lineage>
        <taxon>Bacteria</taxon>
        <taxon>Pseudomonadati</taxon>
        <taxon>Pseudomonadota</taxon>
        <taxon>Betaproteobacteria</taxon>
        <taxon>Burkholderiales</taxon>
        <taxon>Comamonadaceae</taxon>
        <taxon>Rhodoferax</taxon>
    </lineage>
</organism>
<dbReference type="KEGG" id="rfr:Rfer_0137"/>